<feature type="transmembrane region" description="Helical" evidence="6">
    <location>
        <begin position="298"/>
        <end position="320"/>
    </location>
</feature>
<feature type="transmembrane region" description="Helical" evidence="6">
    <location>
        <begin position="326"/>
        <end position="348"/>
    </location>
</feature>
<dbReference type="InterPro" id="IPR020846">
    <property type="entry name" value="MFS_dom"/>
</dbReference>
<dbReference type="InterPro" id="IPR011701">
    <property type="entry name" value="MFS"/>
</dbReference>
<dbReference type="RefSeq" id="WP_237183193.1">
    <property type="nucleotide sequence ID" value="NZ_CP015583.1"/>
</dbReference>
<evidence type="ECO:0000256" key="2">
    <source>
        <dbReference type="ARBA" id="ARBA00022692"/>
    </source>
</evidence>
<feature type="transmembrane region" description="Helical" evidence="6">
    <location>
        <begin position="80"/>
        <end position="100"/>
    </location>
</feature>
<reference evidence="8 9" key="1">
    <citation type="journal article" date="2019" name="Microb. Pathog.">
        <title>Comparison of VITEK 2, MALDI-TOF MS, 16S rRNA gene sequencing, and whole-genome sequencing for identification of Roseomonas mucosa.</title>
        <authorList>
            <person name="Rudolph W.W."/>
            <person name="Gunzer F."/>
            <person name="Trauth M."/>
            <person name="Bunk B."/>
            <person name="Bigge R."/>
            <person name="Schrottner P."/>
        </authorList>
    </citation>
    <scope>NUCLEOTIDE SEQUENCE [LARGE SCALE GENOMIC DNA]</scope>
    <source>
        <strain evidence="8 9">DSM 103800</strain>
    </source>
</reference>
<protein>
    <submittedName>
        <fullName evidence="8">MDR family MFS transporter</fullName>
    </submittedName>
</protein>
<feature type="compositionally biased region" description="Gly residues" evidence="5">
    <location>
        <begin position="10"/>
        <end position="28"/>
    </location>
</feature>
<keyword evidence="9" id="KW-1185">Reference proteome</keyword>
<dbReference type="EMBL" id="JAVVDO010000025">
    <property type="protein sequence ID" value="MDT8332327.1"/>
    <property type="molecule type" value="Genomic_DNA"/>
</dbReference>
<accession>A0ABU3MHU3</accession>
<dbReference type="Pfam" id="PF07690">
    <property type="entry name" value="MFS_1"/>
    <property type="match status" value="1"/>
</dbReference>
<evidence type="ECO:0000256" key="5">
    <source>
        <dbReference type="SAM" id="MobiDB-lite"/>
    </source>
</evidence>
<dbReference type="Gene3D" id="1.20.1720.10">
    <property type="entry name" value="Multidrug resistance protein D"/>
    <property type="match status" value="1"/>
</dbReference>
<dbReference type="Gene3D" id="1.20.1250.20">
    <property type="entry name" value="MFS general substrate transporter like domains"/>
    <property type="match status" value="1"/>
</dbReference>
<keyword evidence="4 6" id="KW-0472">Membrane</keyword>
<dbReference type="PANTHER" id="PTHR23501:SF1">
    <property type="entry name" value="TRANSPORT PROTEIN HSRA-RELATED"/>
    <property type="match status" value="1"/>
</dbReference>
<evidence type="ECO:0000256" key="1">
    <source>
        <dbReference type="ARBA" id="ARBA00004141"/>
    </source>
</evidence>
<feature type="region of interest" description="Disordered" evidence="5">
    <location>
        <begin position="1"/>
        <end position="28"/>
    </location>
</feature>
<dbReference type="PROSITE" id="PS50850">
    <property type="entry name" value="MFS"/>
    <property type="match status" value="1"/>
</dbReference>
<feature type="transmembrane region" description="Helical" evidence="6">
    <location>
        <begin position="45"/>
        <end position="68"/>
    </location>
</feature>
<feature type="transmembrane region" description="Helical" evidence="6">
    <location>
        <begin position="170"/>
        <end position="188"/>
    </location>
</feature>
<evidence type="ECO:0000259" key="7">
    <source>
        <dbReference type="PROSITE" id="PS50850"/>
    </source>
</evidence>
<organism evidence="8 9">
    <name type="scientific">Roseomonas gilardii</name>
    <dbReference type="NCBI Taxonomy" id="257708"/>
    <lineage>
        <taxon>Bacteria</taxon>
        <taxon>Pseudomonadati</taxon>
        <taxon>Pseudomonadota</taxon>
        <taxon>Alphaproteobacteria</taxon>
        <taxon>Acetobacterales</taxon>
        <taxon>Roseomonadaceae</taxon>
        <taxon>Roseomonas</taxon>
    </lineage>
</organism>
<comment type="caution">
    <text evidence="8">The sequence shown here is derived from an EMBL/GenBank/DDBJ whole genome shotgun (WGS) entry which is preliminary data.</text>
</comment>
<evidence type="ECO:0000256" key="4">
    <source>
        <dbReference type="ARBA" id="ARBA00023136"/>
    </source>
</evidence>
<dbReference type="InterPro" id="IPR036259">
    <property type="entry name" value="MFS_trans_sf"/>
</dbReference>
<dbReference type="PANTHER" id="PTHR23501">
    <property type="entry name" value="MAJOR FACILITATOR SUPERFAMILY"/>
    <property type="match status" value="1"/>
</dbReference>
<feature type="transmembrane region" description="Helical" evidence="6">
    <location>
        <begin position="112"/>
        <end position="131"/>
    </location>
</feature>
<feature type="transmembrane region" description="Helical" evidence="6">
    <location>
        <begin position="360"/>
        <end position="381"/>
    </location>
</feature>
<feature type="transmembrane region" description="Helical" evidence="6">
    <location>
        <begin position="200"/>
        <end position="219"/>
    </location>
</feature>
<evidence type="ECO:0000256" key="3">
    <source>
        <dbReference type="ARBA" id="ARBA00022989"/>
    </source>
</evidence>
<feature type="transmembrane region" description="Helical" evidence="6">
    <location>
        <begin position="387"/>
        <end position="405"/>
    </location>
</feature>
<dbReference type="CDD" id="cd17503">
    <property type="entry name" value="MFS_LmrB_MDR_like"/>
    <property type="match status" value="1"/>
</dbReference>
<evidence type="ECO:0000313" key="9">
    <source>
        <dbReference type="Proteomes" id="UP001258945"/>
    </source>
</evidence>
<sequence length="503" mass="52650">MAAGGRAETGAGGGGVPERPAIGGGAGQEAGKAAARRGWVDDPRFTAAIVASALIMQNLDSSVIATALPAMARDLGSEPLHLSAAITSYLVALTVFVPVSGWVADRYGAKRVFLWAIAVFVASSAACGMAQGLTELILARVVQGIGGAMMVPVARLLLLRRVTKEEIVRATTWLTMPGLLGPIMGPPLGGFLTDQLSWRWVFWINLPIGLLGLFLAWRFINAPEQERPPKLDVSGITLVGLSLACLMFGFETVGRGVVEPVWSWAALAAGAGLVVWAVRHCLRAEHPALDLSLLRIPAFQVTVTAGTMFRVGAGAIPFLVPLAIQLGFGASATTSGLITLASALGAFGMKPLIHRVLRWLGYRGTLVWNTVMQGAIILLLATLSPGWPLWGVFILLAVNGIFRSLHFTSLNSLAYAEVPQKALSAATSLYSTAQQLSMALGVVMGSSVLAASTALHGHGEPALGDFSLAFIAVAVVVLASLPLCLRLPRDAGEAVSGYRRRGG</sequence>
<proteinExistence type="predicted"/>
<feature type="transmembrane region" description="Helical" evidence="6">
    <location>
        <begin position="436"/>
        <end position="454"/>
    </location>
</feature>
<feature type="transmembrane region" description="Helical" evidence="6">
    <location>
        <begin position="261"/>
        <end position="278"/>
    </location>
</feature>
<feature type="transmembrane region" description="Helical" evidence="6">
    <location>
        <begin position="137"/>
        <end position="158"/>
    </location>
</feature>
<feature type="transmembrane region" description="Helical" evidence="6">
    <location>
        <begin position="466"/>
        <end position="485"/>
    </location>
</feature>
<feature type="domain" description="Major facilitator superfamily (MFS) profile" evidence="7">
    <location>
        <begin position="46"/>
        <end position="492"/>
    </location>
</feature>
<evidence type="ECO:0000313" key="8">
    <source>
        <dbReference type="EMBL" id="MDT8332327.1"/>
    </source>
</evidence>
<comment type="subcellular location">
    <subcellularLocation>
        <location evidence="1">Membrane</location>
        <topology evidence="1">Multi-pass membrane protein</topology>
    </subcellularLocation>
</comment>
<feature type="transmembrane region" description="Helical" evidence="6">
    <location>
        <begin position="231"/>
        <end position="249"/>
    </location>
</feature>
<keyword evidence="3 6" id="KW-1133">Transmembrane helix</keyword>
<dbReference type="Proteomes" id="UP001258945">
    <property type="component" value="Unassembled WGS sequence"/>
</dbReference>
<keyword evidence="2 6" id="KW-0812">Transmembrane</keyword>
<dbReference type="SUPFAM" id="SSF103473">
    <property type="entry name" value="MFS general substrate transporter"/>
    <property type="match status" value="1"/>
</dbReference>
<evidence type="ECO:0000256" key="6">
    <source>
        <dbReference type="SAM" id="Phobius"/>
    </source>
</evidence>
<gene>
    <name evidence="8" type="ORF">RQ831_14795</name>
</gene>
<name>A0ABU3MHU3_9PROT</name>